<accession>A0ABD3XL37</accession>
<dbReference type="AlphaFoldDB" id="A0ABD3XL37"/>
<organism evidence="1 2">
    <name type="scientific">Sinanodonta woodiana</name>
    <name type="common">Chinese pond mussel</name>
    <name type="synonym">Anodonta woodiana</name>
    <dbReference type="NCBI Taxonomy" id="1069815"/>
    <lineage>
        <taxon>Eukaryota</taxon>
        <taxon>Metazoa</taxon>
        <taxon>Spiralia</taxon>
        <taxon>Lophotrochozoa</taxon>
        <taxon>Mollusca</taxon>
        <taxon>Bivalvia</taxon>
        <taxon>Autobranchia</taxon>
        <taxon>Heteroconchia</taxon>
        <taxon>Palaeoheterodonta</taxon>
        <taxon>Unionida</taxon>
        <taxon>Unionoidea</taxon>
        <taxon>Unionidae</taxon>
        <taxon>Unioninae</taxon>
        <taxon>Sinanodonta</taxon>
    </lineage>
</organism>
<dbReference type="Proteomes" id="UP001634394">
    <property type="component" value="Unassembled WGS sequence"/>
</dbReference>
<comment type="caution">
    <text evidence="1">The sequence shown here is derived from an EMBL/GenBank/DDBJ whole genome shotgun (WGS) entry which is preliminary data.</text>
</comment>
<evidence type="ECO:0008006" key="3">
    <source>
        <dbReference type="Google" id="ProtNLM"/>
    </source>
</evidence>
<protein>
    <recommendedName>
        <fullName evidence="3">Ig-like domain-containing protein</fullName>
    </recommendedName>
</protein>
<name>A0ABD3XL37_SINWO</name>
<evidence type="ECO:0000313" key="1">
    <source>
        <dbReference type="EMBL" id="KAL3886904.1"/>
    </source>
</evidence>
<dbReference type="EMBL" id="JBJQND010000002">
    <property type="protein sequence ID" value="KAL3886904.1"/>
    <property type="molecule type" value="Genomic_DNA"/>
</dbReference>
<gene>
    <name evidence="1" type="ORF">ACJMK2_026863</name>
</gene>
<evidence type="ECO:0000313" key="2">
    <source>
        <dbReference type="Proteomes" id="UP001634394"/>
    </source>
</evidence>
<sequence length="318" mass="35456">MIEGCNLIKEVHGVTLSLNPQSMVMTSSTANPTTILNMQCSSSGTIDVMILLYLKLSRRKFTESTFNSIASMTLEGGPDFDPTVPADIQNRSPNITGSVDSGKKSGTMTLSINAQGLSCGDQAEFECSMNYLDTNNKGPTVTDNRNFTVIIAPSEVVIDSPEYYDVNGNTMQLTNNSVHDTGTRIKFRCTANVGSVLEGEILWERSPEMGTLNLFIPYTPAKVSDIVQETSRQDGCFYRRTSTMYYNMTELDKDGISFRCRARTYLSGQLYEALANQQYRVFGGKCGIVHLLRIFFYLALRTITELYQFSQHVLMLRV</sequence>
<reference evidence="1 2" key="1">
    <citation type="submission" date="2024-11" db="EMBL/GenBank/DDBJ databases">
        <title>Chromosome-level genome assembly of the freshwater bivalve Anodonta woodiana.</title>
        <authorList>
            <person name="Chen X."/>
        </authorList>
    </citation>
    <scope>NUCLEOTIDE SEQUENCE [LARGE SCALE GENOMIC DNA]</scope>
    <source>
        <strain evidence="1">MN2024</strain>
        <tissue evidence="1">Gills</tissue>
    </source>
</reference>
<keyword evidence="2" id="KW-1185">Reference proteome</keyword>
<proteinExistence type="predicted"/>